<evidence type="ECO:0000313" key="2">
    <source>
        <dbReference type="Proteomes" id="UP001162992"/>
    </source>
</evidence>
<organism evidence="1 2">
    <name type="scientific">Diphasiastrum complanatum</name>
    <name type="common">Issler's clubmoss</name>
    <name type="synonym">Lycopodium complanatum</name>
    <dbReference type="NCBI Taxonomy" id="34168"/>
    <lineage>
        <taxon>Eukaryota</taxon>
        <taxon>Viridiplantae</taxon>
        <taxon>Streptophyta</taxon>
        <taxon>Embryophyta</taxon>
        <taxon>Tracheophyta</taxon>
        <taxon>Lycopodiopsida</taxon>
        <taxon>Lycopodiales</taxon>
        <taxon>Lycopodiaceae</taxon>
        <taxon>Lycopodioideae</taxon>
        <taxon>Diphasiastrum</taxon>
    </lineage>
</organism>
<name>A0ACC2E0T9_DIPCM</name>
<proteinExistence type="predicted"/>
<gene>
    <name evidence="1" type="ORF">O6H91_04G112000</name>
</gene>
<keyword evidence="2" id="KW-1185">Reference proteome</keyword>
<evidence type="ECO:0000313" key="1">
    <source>
        <dbReference type="EMBL" id="KAJ7560059.1"/>
    </source>
</evidence>
<sequence length="566" mass="62103">MADQAATATAGSPNNVPLTPLSFLFRSALVRGDKPSVIYGDRRFLWSQTLDRCRRLASALTARGISLGHTVSVIAPNVPALYEMHFGVPMAGAVLNTINTRLDAHATAVLLKHSEAKVLFLDPQFIPVVHDAVQILSEDCTFTKPFLVLIEDKQGKDSIPNEVFTYKPFWEAEYEDLLKSGDPSFSVQWPEEDQPISLNYTSGTTASPKGVIYTHRGAHLNCLASITMGSMKLAPVMLWTLPMFHCNGWCFTWVIAAQGGTNICLRNLSAKATFDAIAEHKVTHLCGAPVVLNIIINSQPHERKPLPHKVEVFTGGAPPPPSILSQMEQLGFIVHHSYGLTETYGPALICDWRTEWDALPLMERALLKSRQGVVHLGLCDADVKDPSTMLSVPRDGQTLGEVMLRGNTVMKGYFKDQEATAKAFEGGWFHTGDLGVIHPDAYIQLKDRSKDIIISGGENISSIEVESVLFRHPQILEAAVVARPDDYWGETPCAFVSLKDSATNQALVSSESVIAFCRKHLSGYMVPRSVVFGELPKTATGKVQKFVLRERAKSMGSLPLKISSKL</sequence>
<accession>A0ACC2E0T9</accession>
<comment type="caution">
    <text evidence="1">The sequence shown here is derived from an EMBL/GenBank/DDBJ whole genome shotgun (WGS) entry which is preliminary data.</text>
</comment>
<protein>
    <submittedName>
        <fullName evidence="1">Uncharacterized protein</fullName>
    </submittedName>
</protein>
<dbReference type="Proteomes" id="UP001162992">
    <property type="component" value="Chromosome 4"/>
</dbReference>
<dbReference type="EMBL" id="CM055095">
    <property type="protein sequence ID" value="KAJ7560059.1"/>
    <property type="molecule type" value="Genomic_DNA"/>
</dbReference>
<reference evidence="2" key="1">
    <citation type="journal article" date="2024" name="Proc. Natl. Acad. Sci. U.S.A.">
        <title>Extraordinary preservation of gene collinearity over three hundred million years revealed in homosporous lycophytes.</title>
        <authorList>
            <person name="Li C."/>
            <person name="Wickell D."/>
            <person name="Kuo L.Y."/>
            <person name="Chen X."/>
            <person name="Nie B."/>
            <person name="Liao X."/>
            <person name="Peng D."/>
            <person name="Ji J."/>
            <person name="Jenkins J."/>
            <person name="Williams M."/>
            <person name="Shu S."/>
            <person name="Plott C."/>
            <person name="Barry K."/>
            <person name="Rajasekar S."/>
            <person name="Grimwood J."/>
            <person name="Han X."/>
            <person name="Sun S."/>
            <person name="Hou Z."/>
            <person name="He W."/>
            <person name="Dai G."/>
            <person name="Sun C."/>
            <person name="Schmutz J."/>
            <person name="Leebens-Mack J.H."/>
            <person name="Li F.W."/>
            <person name="Wang L."/>
        </authorList>
    </citation>
    <scope>NUCLEOTIDE SEQUENCE [LARGE SCALE GENOMIC DNA]</scope>
    <source>
        <strain evidence="2">cv. PW_Plant_1</strain>
    </source>
</reference>